<keyword evidence="11" id="KW-1185">Reference proteome</keyword>
<evidence type="ECO:0000256" key="4">
    <source>
        <dbReference type="ARBA" id="ARBA00022842"/>
    </source>
</evidence>
<dbReference type="InterPro" id="IPR036412">
    <property type="entry name" value="HAD-like_sf"/>
</dbReference>
<evidence type="ECO:0000256" key="6">
    <source>
        <dbReference type="ARBA" id="ARBA00052005"/>
    </source>
</evidence>
<sequence>MSNTTPSVPAVSSARDQLSAVVFDWAGTILDFGSCAPMGAFVRLFEQFGITLSIAQARGPMGMAKWDHIQALGRLPEVAAQWQAKYGRPLTDADVDQLYEVFTPLNAAVVPDFCDFIPGALDAIAAVRARGLKVGSTTGYNRPIMEVVSAIAAQGGYVPDNLVCAGDQATGRPTPLMMWQCFADLGICWPATVVKVDDTEVGVQEGLAAGTWAVGLAVSGNAMGLPLAEWQALGPAEQAVRRAAAEARLRAAGAHYVIDSVADLPPVLDAIAVRLARGEQPGGVSAAPGLRSA</sequence>
<evidence type="ECO:0000256" key="2">
    <source>
        <dbReference type="ARBA" id="ARBA00022723"/>
    </source>
</evidence>
<protein>
    <recommendedName>
        <fullName evidence="8 9">Phosphonoacetaldehyde hydrolase</fullName>
        <shortName evidence="9">Phosphonatase</shortName>
        <ecNumber evidence="8 9">3.11.1.1</ecNumber>
    </recommendedName>
    <alternativeName>
        <fullName evidence="9">Phosphonoacetaldehyde phosphonohydrolase</fullName>
    </alternativeName>
</protein>
<comment type="caution">
    <text evidence="10">The sequence shown here is derived from an EMBL/GenBank/DDBJ whole genome shotgun (WGS) entry which is preliminary data.</text>
</comment>
<evidence type="ECO:0000256" key="3">
    <source>
        <dbReference type="ARBA" id="ARBA00022801"/>
    </source>
</evidence>
<name>A0A7X0PHM4_9BURK</name>
<dbReference type="InterPro" id="IPR050155">
    <property type="entry name" value="HAD-like_hydrolase_sf"/>
</dbReference>
<dbReference type="RefSeq" id="WP_184861721.1">
    <property type="nucleotide sequence ID" value="NZ_JACHLK010000011.1"/>
</dbReference>
<dbReference type="NCBIfam" id="TIGR01422">
    <property type="entry name" value="phosphonatase"/>
    <property type="match status" value="1"/>
</dbReference>
<proteinExistence type="inferred from homology"/>
<comment type="subunit">
    <text evidence="1 9">Homodimer.</text>
</comment>
<dbReference type="InterPro" id="IPR023198">
    <property type="entry name" value="PGP-like_dom2"/>
</dbReference>
<dbReference type="InterPro" id="IPR006323">
    <property type="entry name" value="Phosphonoacetald_hydro"/>
</dbReference>
<evidence type="ECO:0000313" key="11">
    <source>
        <dbReference type="Proteomes" id="UP000575083"/>
    </source>
</evidence>
<dbReference type="Gene3D" id="3.40.50.1000">
    <property type="entry name" value="HAD superfamily/HAD-like"/>
    <property type="match status" value="1"/>
</dbReference>
<dbReference type="Pfam" id="PF00702">
    <property type="entry name" value="Hydrolase"/>
    <property type="match status" value="1"/>
</dbReference>
<organism evidence="10 11">
    <name type="scientific">Acidovorax soli</name>
    <dbReference type="NCBI Taxonomy" id="592050"/>
    <lineage>
        <taxon>Bacteria</taxon>
        <taxon>Pseudomonadati</taxon>
        <taxon>Pseudomonadota</taxon>
        <taxon>Betaproteobacteria</taxon>
        <taxon>Burkholderiales</taxon>
        <taxon>Comamonadaceae</taxon>
        <taxon>Acidovorax</taxon>
    </lineage>
</organism>
<evidence type="ECO:0000256" key="1">
    <source>
        <dbReference type="ARBA" id="ARBA00011738"/>
    </source>
</evidence>
<dbReference type="GO" id="GO:0019700">
    <property type="term" value="P:organic phosphonate catabolic process"/>
    <property type="evidence" value="ECO:0007669"/>
    <property type="project" value="InterPro"/>
</dbReference>
<accession>A0A7X0PHM4</accession>
<keyword evidence="3 9" id="KW-0378">Hydrolase</keyword>
<dbReference type="PANTHER" id="PTHR43434">
    <property type="entry name" value="PHOSPHOGLYCOLATE PHOSPHATASE"/>
    <property type="match status" value="1"/>
</dbReference>
<comment type="catalytic activity">
    <reaction evidence="6 9">
        <text>phosphonoacetaldehyde + H2O = acetaldehyde + phosphate + H(+)</text>
        <dbReference type="Rhea" id="RHEA:18905"/>
        <dbReference type="ChEBI" id="CHEBI:15343"/>
        <dbReference type="ChEBI" id="CHEBI:15377"/>
        <dbReference type="ChEBI" id="CHEBI:15378"/>
        <dbReference type="ChEBI" id="CHEBI:43474"/>
        <dbReference type="ChEBI" id="CHEBI:58383"/>
        <dbReference type="EC" id="3.11.1.1"/>
    </reaction>
</comment>
<keyword evidence="5 9" id="KW-0704">Schiff base</keyword>
<comment type="cofactor">
    <cofactor evidence="9">
        <name>Mg(2+)</name>
        <dbReference type="ChEBI" id="CHEBI:18420"/>
    </cofactor>
    <text evidence="9">Binds 1 Mg(2+) ion per subunit.</text>
</comment>
<dbReference type="Proteomes" id="UP000575083">
    <property type="component" value="Unassembled WGS sequence"/>
</dbReference>
<dbReference type="PANTHER" id="PTHR43434:SF19">
    <property type="entry name" value="PHOSPHONOACETALDEHYDE HYDROLASE"/>
    <property type="match status" value="1"/>
</dbReference>
<evidence type="ECO:0000256" key="8">
    <source>
        <dbReference type="ARBA" id="ARBA00066472"/>
    </source>
</evidence>
<dbReference type="Gene3D" id="1.10.150.240">
    <property type="entry name" value="Putative phosphatase, domain 2"/>
    <property type="match status" value="1"/>
</dbReference>
<evidence type="ECO:0000313" key="10">
    <source>
        <dbReference type="EMBL" id="MBB6562061.1"/>
    </source>
</evidence>
<evidence type="ECO:0000256" key="9">
    <source>
        <dbReference type="HAMAP-Rule" id="MF_01375"/>
    </source>
</evidence>
<dbReference type="GO" id="GO:0000287">
    <property type="term" value="F:magnesium ion binding"/>
    <property type="evidence" value="ECO:0007669"/>
    <property type="project" value="UniProtKB-UniRule"/>
</dbReference>
<reference evidence="10 11" key="1">
    <citation type="submission" date="2020-08" db="EMBL/GenBank/DDBJ databases">
        <title>Functional genomics of gut bacteria from endangered species of beetles.</title>
        <authorList>
            <person name="Carlos-Shanley C."/>
        </authorList>
    </citation>
    <scope>NUCLEOTIDE SEQUENCE [LARGE SCALE GENOMIC DNA]</scope>
    <source>
        <strain evidence="10 11">S00198</strain>
    </source>
</reference>
<dbReference type="GO" id="GO:0008967">
    <property type="term" value="F:phosphoglycolate phosphatase activity"/>
    <property type="evidence" value="ECO:0007669"/>
    <property type="project" value="TreeGrafter"/>
</dbReference>
<feature type="active site" description="Nucleophile" evidence="9">
    <location>
        <position position="24"/>
    </location>
</feature>
<dbReference type="EMBL" id="JACHLK010000011">
    <property type="protein sequence ID" value="MBB6562061.1"/>
    <property type="molecule type" value="Genomic_DNA"/>
</dbReference>
<dbReference type="SFLD" id="SFLDG01129">
    <property type="entry name" value="C1.5:_HAD__Beta-PGM__Phosphata"/>
    <property type="match status" value="1"/>
</dbReference>
<dbReference type="GO" id="GO:0006281">
    <property type="term" value="P:DNA repair"/>
    <property type="evidence" value="ECO:0007669"/>
    <property type="project" value="TreeGrafter"/>
</dbReference>
<dbReference type="SFLD" id="SFLDS00003">
    <property type="entry name" value="Haloacid_Dehalogenase"/>
    <property type="match status" value="1"/>
</dbReference>
<feature type="binding site" evidence="9">
    <location>
        <position position="26"/>
    </location>
    <ligand>
        <name>Mg(2+)</name>
        <dbReference type="ChEBI" id="CHEBI:18420"/>
    </ligand>
</feature>
<dbReference type="HAMAP" id="MF_01375">
    <property type="entry name" value="PhnX"/>
    <property type="match status" value="1"/>
</dbReference>
<dbReference type="GO" id="GO:0005829">
    <property type="term" value="C:cytosol"/>
    <property type="evidence" value="ECO:0007669"/>
    <property type="project" value="TreeGrafter"/>
</dbReference>
<gene>
    <name evidence="9" type="primary">phnX</name>
    <name evidence="10" type="ORF">HNP48_004770</name>
</gene>
<evidence type="ECO:0000256" key="5">
    <source>
        <dbReference type="ARBA" id="ARBA00023270"/>
    </source>
</evidence>
<dbReference type="InterPro" id="IPR023214">
    <property type="entry name" value="HAD_sf"/>
</dbReference>
<evidence type="ECO:0000256" key="7">
    <source>
        <dbReference type="ARBA" id="ARBA00056573"/>
    </source>
</evidence>
<feature type="binding site" evidence="9">
    <location>
        <position position="198"/>
    </location>
    <ligand>
        <name>Mg(2+)</name>
        <dbReference type="ChEBI" id="CHEBI:18420"/>
    </ligand>
</feature>
<dbReference type="SUPFAM" id="SSF56784">
    <property type="entry name" value="HAD-like"/>
    <property type="match status" value="1"/>
</dbReference>
<keyword evidence="4 9" id="KW-0460">Magnesium</keyword>
<dbReference type="EC" id="3.11.1.1" evidence="8 9"/>
<dbReference type="AlphaFoldDB" id="A0A7X0PHM4"/>
<dbReference type="FunFam" id="1.10.150.240:FF:000006">
    <property type="entry name" value="Phosphonoacetaldehyde hydrolase"/>
    <property type="match status" value="1"/>
</dbReference>
<dbReference type="GO" id="GO:0050194">
    <property type="term" value="F:phosphonoacetaldehyde hydrolase activity"/>
    <property type="evidence" value="ECO:0007669"/>
    <property type="project" value="UniProtKB-UniRule"/>
</dbReference>
<comment type="function">
    <text evidence="7 9">Involved in phosphonate degradation.</text>
</comment>
<keyword evidence="2 9" id="KW-0479">Metal-binding</keyword>
<feature type="active site" description="Schiff-base intermediate with substrate" evidence="9">
    <location>
        <position position="65"/>
    </location>
</feature>
<feature type="binding site" evidence="9">
    <location>
        <position position="24"/>
    </location>
    <ligand>
        <name>Mg(2+)</name>
        <dbReference type="ChEBI" id="CHEBI:18420"/>
    </ligand>
</feature>
<comment type="similarity">
    <text evidence="9">Belongs to the HAD-like hydrolase superfamily. PhnX family.</text>
</comment>